<sequence>MAGNEQRYVSLRPAGTSERRCIMRHALGYYRGLIVAGRYTAPDGFPVHAKESFYPALKHCISTHPMLSAAIKGELTESPELIRPETMDLSNHVEITEPVVTTDSGSPHAELDAIKPLLCHAHDQQFPDTSRIPPWKIVVIPLTTNPAPTTPRAFYLLFTYSHSHGDGPSGLSFHRTLLSALRHPTQTALTSASTSLSAASPIYHPPATPALLAPIERTVALPVSWPFLLLPVASSYLPSALLNSRLLTSRHVLFRASVAPHRPDAWTALPTAYDPANFRTGAAFAVAPAPVVAGMLRRCRMHNGVKLTGALHGVVVRALSAALPPSPPSSSSSPSSSSPAAASFIAQTAIDLRRLMPRYGGEHADADPRNWTASLGLCVSVAHHAFPRDDGAVEALAADGGEDVFWHRARETTRALAERASTLGDQPIGLLKYLRGFRTWLEGGVAVGREASYEVSNLMAFGPTEPEGEGDGGWGLGRVVFSQPANATGAAVNFNVVTREGGELVVALTWQRGVLGVEGGDEEAWAEGVCEGLERGMRALAGVQ</sequence>
<dbReference type="Proteomes" id="UP001521184">
    <property type="component" value="Unassembled WGS sequence"/>
</dbReference>
<dbReference type="InterPro" id="IPR052058">
    <property type="entry name" value="Alcohol_O-acetyltransferase"/>
</dbReference>
<dbReference type="PANTHER" id="PTHR28037:SF1">
    <property type="entry name" value="ALCOHOL O-ACETYLTRANSFERASE 1-RELATED"/>
    <property type="match status" value="1"/>
</dbReference>
<accession>A0ABR3TBV1</accession>
<proteinExistence type="predicted"/>
<evidence type="ECO:0000313" key="1">
    <source>
        <dbReference type="EMBL" id="KAL1637002.1"/>
    </source>
</evidence>
<reference evidence="1 2" key="1">
    <citation type="journal article" date="2023" name="Plant Dis.">
        <title>First Report of Diplodia intermedia Causing Canker and Dieback Diseases on Apple Trees in Canada.</title>
        <authorList>
            <person name="Ellouze W."/>
            <person name="Ilyukhin E."/>
            <person name="Sulman M."/>
            <person name="Ali S."/>
        </authorList>
    </citation>
    <scope>NUCLEOTIDE SEQUENCE [LARGE SCALE GENOMIC DNA]</scope>
    <source>
        <strain evidence="1 2">M45-28</strain>
    </source>
</reference>
<keyword evidence="2" id="KW-1185">Reference proteome</keyword>
<dbReference type="PANTHER" id="PTHR28037">
    <property type="entry name" value="ALCOHOL O-ACETYLTRANSFERASE 1-RELATED"/>
    <property type="match status" value="1"/>
</dbReference>
<protein>
    <submittedName>
        <fullName evidence="1">Alcohol acetyltransferase</fullName>
    </submittedName>
</protein>
<dbReference type="EMBL" id="JAKEKT020000094">
    <property type="protein sequence ID" value="KAL1637002.1"/>
    <property type="molecule type" value="Genomic_DNA"/>
</dbReference>
<name>A0ABR3TBV1_9PEZI</name>
<comment type="caution">
    <text evidence="1">The sequence shown here is derived from an EMBL/GenBank/DDBJ whole genome shotgun (WGS) entry which is preliminary data.</text>
</comment>
<evidence type="ECO:0000313" key="2">
    <source>
        <dbReference type="Proteomes" id="UP001521184"/>
    </source>
</evidence>
<gene>
    <name evidence="1" type="primary">ATF1</name>
    <name evidence="1" type="ORF">SLS58_009528</name>
</gene>
<organism evidence="1 2">
    <name type="scientific">Diplodia intermedia</name>
    <dbReference type="NCBI Taxonomy" id="856260"/>
    <lineage>
        <taxon>Eukaryota</taxon>
        <taxon>Fungi</taxon>
        <taxon>Dikarya</taxon>
        <taxon>Ascomycota</taxon>
        <taxon>Pezizomycotina</taxon>
        <taxon>Dothideomycetes</taxon>
        <taxon>Dothideomycetes incertae sedis</taxon>
        <taxon>Botryosphaeriales</taxon>
        <taxon>Botryosphaeriaceae</taxon>
        <taxon>Diplodia</taxon>
    </lineage>
</organism>